<feature type="transmembrane region" description="Helical" evidence="1">
    <location>
        <begin position="85"/>
        <end position="104"/>
    </location>
</feature>
<gene>
    <name evidence="2" type="ORF">FE782_22255</name>
</gene>
<keyword evidence="1" id="KW-0812">Transmembrane</keyword>
<reference evidence="2 3" key="1">
    <citation type="submission" date="2019-05" db="EMBL/GenBank/DDBJ databases">
        <authorList>
            <person name="Narsing Rao M.P."/>
            <person name="Li W.J."/>
        </authorList>
    </citation>
    <scope>NUCLEOTIDE SEQUENCE [LARGE SCALE GENOMIC DNA]</scope>
    <source>
        <strain evidence="2 3">SYSU_K30003</strain>
    </source>
</reference>
<evidence type="ECO:0000256" key="1">
    <source>
        <dbReference type="SAM" id="Phobius"/>
    </source>
</evidence>
<proteinExistence type="predicted"/>
<keyword evidence="1" id="KW-0472">Membrane</keyword>
<dbReference type="AlphaFoldDB" id="A0A5R9G2K3"/>
<dbReference type="OrthoDB" id="2620460at2"/>
<protein>
    <submittedName>
        <fullName evidence="2">Uncharacterized protein</fullName>
    </submittedName>
</protein>
<feature type="transmembrane region" description="Helical" evidence="1">
    <location>
        <begin position="7"/>
        <end position="25"/>
    </location>
</feature>
<keyword evidence="1" id="KW-1133">Transmembrane helix</keyword>
<evidence type="ECO:0000313" key="2">
    <source>
        <dbReference type="EMBL" id="TLS50061.1"/>
    </source>
</evidence>
<dbReference type="RefSeq" id="WP_138196545.1">
    <property type="nucleotide sequence ID" value="NZ_VCIW01000017.1"/>
</dbReference>
<evidence type="ECO:0000313" key="3">
    <source>
        <dbReference type="Proteomes" id="UP000309676"/>
    </source>
</evidence>
<feature type="transmembrane region" description="Helical" evidence="1">
    <location>
        <begin position="37"/>
        <end position="55"/>
    </location>
</feature>
<dbReference type="Proteomes" id="UP000309676">
    <property type="component" value="Unassembled WGS sequence"/>
</dbReference>
<feature type="transmembrane region" description="Helical" evidence="1">
    <location>
        <begin position="62"/>
        <end position="79"/>
    </location>
</feature>
<sequence>MKLWKLVGVLASGGSILLWVLFAFYNPYTHATVGNEPLVTTFFTLLLPALVALIASLIKKPSYMFVSFVWSLPISMYAAMTPSIFKLFGAISVMYLLSGMLMVMDRRS</sequence>
<accession>A0A5R9G2K3</accession>
<comment type="caution">
    <text evidence="2">The sequence shown here is derived from an EMBL/GenBank/DDBJ whole genome shotgun (WGS) entry which is preliminary data.</text>
</comment>
<name>A0A5R9G2K3_9BACL</name>
<organism evidence="2 3">
    <name type="scientific">Paenibacillus antri</name>
    <dbReference type="NCBI Taxonomy" id="2582848"/>
    <lineage>
        <taxon>Bacteria</taxon>
        <taxon>Bacillati</taxon>
        <taxon>Bacillota</taxon>
        <taxon>Bacilli</taxon>
        <taxon>Bacillales</taxon>
        <taxon>Paenibacillaceae</taxon>
        <taxon>Paenibacillus</taxon>
    </lineage>
</organism>
<dbReference type="EMBL" id="VCIW01000017">
    <property type="protein sequence ID" value="TLS50061.1"/>
    <property type="molecule type" value="Genomic_DNA"/>
</dbReference>
<keyword evidence="3" id="KW-1185">Reference proteome</keyword>